<reference evidence="2 4" key="3">
    <citation type="submission" date="2018-05" db="EMBL/GenBank/DDBJ databases">
        <authorList>
            <person name="Lanie J.A."/>
            <person name="Ng W.-L."/>
            <person name="Kazmierczak K.M."/>
            <person name="Andrzejewski T.M."/>
            <person name="Davidsen T.M."/>
            <person name="Wayne K.J."/>
            <person name="Tettelin H."/>
            <person name="Glass J.I."/>
            <person name="Rusch D."/>
            <person name="Podicherti R."/>
            <person name="Tsui H.-C.T."/>
            <person name="Winkler M.E."/>
        </authorList>
    </citation>
    <scope>NUCLEOTIDE SEQUENCE [LARGE SCALE GENOMIC DNA]</scope>
    <source>
        <strain evidence="2 4">YBY</strain>
    </source>
</reference>
<dbReference type="Proteomes" id="UP000214561">
    <property type="component" value="Chromosome"/>
</dbReference>
<evidence type="ECO:0000313" key="3">
    <source>
        <dbReference type="Proteomes" id="UP000214561"/>
    </source>
</evidence>
<dbReference type="EMBL" id="QEXO01000001">
    <property type="protein sequence ID" value="PWE16218.1"/>
    <property type="molecule type" value="Genomic_DNA"/>
</dbReference>
<proteinExistence type="predicted"/>
<dbReference type="EMBL" id="CP021641">
    <property type="protein sequence ID" value="ASR89573.1"/>
    <property type="molecule type" value="Genomic_DNA"/>
</dbReference>
<reference evidence="2 4" key="2">
    <citation type="submission" date="2018-05" db="EMBL/GenBank/DDBJ databases">
        <title>Genome Sequence of an Efficient Indole-Degrading Bacterium, Alcaligenes sp.YBY.</title>
        <authorList>
            <person name="Yang B."/>
        </authorList>
    </citation>
    <scope>NUCLEOTIDE SEQUENCE [LARGE SCALE GENOMIC DNA]</scope>
    <source>
        <strain evidence="2 4">YBY</strain>
    </source>
</reference>
<accession>A0A0M7DAT0</accession>
<organism evidence="2 4">
    <name type="scientific">Alcaligenes faecalis</name>
    <dbReference type="NCBI Taxonomy" id="511"/>
    <lineage>
        <taxon>Bacteria</taxon>
        <taxon>Pseudomonadati</taxon>
        <taxon>Pseudomonadota</taxon>
        <taxon>Betaproteobacteria</taxon>
        <taxon>Burkholderiales</taxon>
        <taxon>Alcaligenaceae</taxon>
        <taxon>Alcaligenes</taxon>
    </lineage>
</organism>
<evidence type="ECO:0000313" key="4">
    <source>
        <dbReference type="Proteomes" id="UP000245216"/>
    </source>
</evidence>
<evidence type="ECO:0000313" key="2">
    <source>
        <dbReference type="EMBL" id="PWE16218.1"/>
    </source>
</evidence>
<dbReference type="Proteomes" id="UP000245216">
    <property type="component" value="Unassembled WGS sequence"/>
</dbReference>
<sequence>MDHRKMATLTKRAGTGLSALCRELTSRGISYHPLVEMYQSQMAVIGLLSDEVVALRKELDDLKKVVKKNGS</sequence>
<protein>
    <submittedName>
        <fullName evidence="2">Uncharacterized protein</fullName>
    </submittedName>
</protein>
<dbReference type="AlphaFoldDB" id="A0A0A2MZK5"/>
<dbReference type="KEGG" id="afq:AFA_09020"/>
<dbReference type="OrthoDB" id="8689265at2"/>
<gene>
    <name evidence="1" type="ORF">AFA_09020</name>
    <name evidence="2" type="ORF">DF183_05715</name>
</gene>
<name>A0A0A2MZK5_ALCFA</name>
<reference evidence="1 3" key="1">
    <citation type="submission" date="2017-05" db="EMBL/GenBank/DDBJ databases">
        <authorList>
            <person name="Qiu J.G."/>
            <person name="He J."/>
        </authorList>
    </citation>
    <scope>NUCLEOTIDE SEQUENCE [LARGE SCALE GENOMIC DNA]</scope>
    <source>
        <strain evidence="1 3">JQ135</strain>
    </source>
</reference>
<accession>A0A0A2MZK5</accession>
<evidence type="ECO:0000313" key="1">
    <source>
        <dbReference type="EMBL" id="ASR89573.1"/>
    </source>
</evidence>